<evidence type="ECO:0000256" key="1">
    <source>
        <dbReference type="SAM" id="SignalP"/>
    </source>
</evidence>
<evidence type="ECO:0008006" key="4">
    <source>
        <dbReference type="Google" id="ProtNLM"/>
    </source>
</evidence>
<sequence>MKFFLELVFCCSAPSVQCAESTHGLMPLSCPESDYLFPIKSRVQRIGSSSVSASQWKPSLHVISEDKIASIASGKTEKHIKSEKKVVRKGSPSRTRIHDRAWNADEYRQTPVTAIMPAFFPTAFLF</sequence>
<feature type="chain" id="PRO_5029874063" description="Secreted protein" evidence="1">
    <location>
        <begin position="19"/>
        <end position="126"/>
    </location>
</feature>
<evidence type="ECO:0000313" key="2">
    <source>
        <dbReference type="EMBL" id="KAF6163031.1"/>
    </source>
</evidence>
<feature type="signal peptide" evidence="1">
    <location>
        <begin position="1"/>
        <end position="18"/>
    </location>
</feature>
<keyword evidence="1" id="KW-0732">Signal</keyword>
<proteinExistence type="predicted"/>
<comment type="caution">
    <text evidence="2">The sequence shown here is derived from an EMBL/GenBank/DDBJ whole genome shotgun (WGS) entry which is preliminary data.</text>
</comment>
<name>A0A7J7N730_9MAGN</name>
<dbReference type="PANTHER" id="PTHR35318:SF2">
    <property type="entry name" value="OS08G0138900 PROTEIN"/>
    <property type="match status" value="1"/>
</dbReference>
<gene>
    <name evidence="2" type="ORF">GIB67_021180</name>
</gene>
<dbReference type="OrthoDB" id="1917265at2759"/>
<reference evidence="2 3" key="1">
    <citation type="journal article" date="2020" name="IScience">
        <title>Genome Sequencing of the Endangered Kingdonia uniflora (Circaeasteraceae, Ranunculales) Reveals Potential Mechanisms of Evolutionary Specialization.</title>
        <authorList>
            <person name="Sun Y."/>
            <person name="Deng T."/>
            <person name="Zhang A."/>
            <person name="Moore M.J."/>
            <person name="Landis J.B."/>
            <person name="Lin N."/>
            <person name="Zhang H."/>
            <person name="Zhang X."/>
            <person name="Huang J."/>
            <person name="Zhang X."/>
            <person name="Sun H."/>
            <person name="Wang H."/>
        </authorList>
    </citation>
    <scope>NUCLEOTIDE SEQUENCE [LARGE SCALE GENOMIC DNA]</scope>
    <source>
        <strain evidence="2">TB1705</strain>
        <tissue evidence="2">Leaf</tissue>
    </source>
</reference>
<dbReference type="PANTHER" id="PTHR35318">
    <property type="entry name" value="BNAA10G08410D PROTEIN"/>
    <property type="match status" value="1"/>
</dbReference>
<dbReference type="Proteomes" id="UP000541444">
    <property type="component" value="Unassembled WGS sequence"/>
</dbReference>
<accession>A0A7J7N730</accession>
<keyword evidence="3" id="KW-1185">Reference proteome</keyword>
<protein>
    <recommendedName>
        <fullName evidence="4">Secreted protein</fullName>
    </recommendedName>
</protein>
<dbReference type="AlphaFoldDB" id="A0A7J7N730"/>
<dbReference type="EMBL" id="JACGCM010001009">
    <property type="protein sequence ID" value="KAF6163031.1"/>
    <property type="molecule type" value="Genomic_DNA"/>
</dbReference>
<organism evidence="2 3">
    <name type="scientific">Kingdonia uniflora</name>
    <dbReference type="NCBI Taxonomy" id="39325"/>
    <lineage>
        <taxon>Eukaryota</taxon>
        <taxon>Viridiplantae</taxon>
        <taxon>Streptophyta</taxon>
        <taxon>Embryophyta</taxon>
        <taxon>Tracheophyta</taxon>
        <taxon>Spermatophyta</taxon>
        <taxon>Magnoliopsida</taxon>
        <taxon>Ranunculales</taxon>
        <taxon>Circaeasteraceae</taxon>
        <taxon>Kingdonia</taxon>
    </lineage>
</organism>
<evidence type="ECO:0000313" key="3">
    <source>
        <dbReference type="Proteomes" id="UP000541444"/>
    </source>
</evidence>